<accession>A0ACC0CCW1</accession>
<organism evidence="1 2">
    <name type="scientific">Catharanthus roseus</name>
    <name type="common">Madagascar periwinkle</name>
    <name type="synonym">Vinca rosea</name>
    <dbReference type="NCBI Taxonomy" id="4058"/>
    <lineage>
        <taxon>Eukaryota</taxon>
        <taxon>Viridiplantae</taxon>
        <taxon>Streptophyta</taxon>
        <taxon>Embryophyta</taxon>
        <taxon>Tracheophyta</taxon>
        <taxon>Spermatophyta</taxon>
        <taxon>Magnoliopsida</taxon>
        <taxon>eudicotyledons</taxon>
        <taxon>Gunneridae</taxon>
        <taxon>Pentapetalae</taxon>
        <taxon>asterids</taxon>
        <taxon>lamiids</taxon>
        <taxon>Gentianales</taxon>
        <taxon>Apocynaceae</taxon>
        <taxon>Rauvolfioideae</taxon>
        <taxon>Vinceae</taxon>
        <taxon>Catharanthinae</taxon>
        <taxon>Catharanthus</taxon>
    </lineage>
</organism>
<protein>
    <submittedName>
        <fullName evidence="1">Uncharacterized protein</fullName>
    </submittedName>
</protein>
<reference evidence="2" key="1">
    <citation type="journal article" date="2023" name="Nat. Plants">
        <title>Single-cell RNA sequencing provides a high-resolution roadmap for understanding the multicellular compartmentation of specialized metabolism.</title>
        <authorList>
            <person name="Sun S."/>
            <person name="Shen X."/>
            <person name="Li Y."/>
            <person name="Li Y."/>
            <person name="Wang S."/>
            <person name="Li R."/>
            <person name="Zhang H."/>
            <person name="Shen G."/>
            <person name="Guo B."/>
            <person name="Wei J."/>
            <person name="Xu J."/>
            <person name="St-Pierre B."/>
            <person name="Chen S."/>
            <person name="Sun C."/>
        </authorList>
    </citation>
    <scope>NUCLEOTIDE SEQUENCE [LARGE SCALE GENOMIC DNA]</scope>
</reference>
<gene>
    <name evidence="1" type="ORF">M9H77_03938</name>
</gene>
<comment type="caution">
    <text evidence="1">The sequence shown here is derived from an EMBL/GenBank/DDBJ whole genome shotgun (WGS) entry which is preliminary data.</text>
</comment>
<evidence type="ECO:0000313" key="2">
    <source>
        <dbReference type="Proteomes" id="UP001060085"/>
    </source>
</evidence>
<dbReference type="EMBL" id="CM044701">
    <property type="protein sequence ID" value="KAI5682710.1"/>
    <property type="molecule type" value="Genomic_DNA"/>
</dbReference>
<sequence>MQRLERSFSLEHESFNNSSKSLKGTIEIGSDRELQKILLVMLANSTKLVEELGEKKGEEGGVEEEERKRLVSGVLPDRPTRRKSTIKRTKPDLNPRESKNEAVSNSLERETVATLPHR</sequence>
<name>A0ACC0CCW1_CATRO</name>
<evidence type="ECO:0000313" key="1">
    <source>
        <dbReference type="EMBL" id="KAI5682710.1"/>
    </source>
</evidence>
<keyword evidence="2" id="KW-1185">Reference proteome</keyword>
<dbReference type="Proteomes" id="UP001060085">
    <property type="component" value="Linkage Group LG01"/>
</dbReference>
<proteinExistence type="predicted"/>